<dbReference type="PANTHER" id="PTHR24159">
    <property type="match status" value="1"/>
</dbReference>
<evidence type="ECO:0000313" key="2">
    <source>
        <dbReference type="EMBL" id="KAK8835835.1"/>
    </source>
</evidence>
<comment type="caution">
    <text evidence="2">The sequence shown here is derived from an EMBL/GenBank/DDBJ whole genome shotgun (WGS) entry which is preliminary data.</text>
</comment>
<keyword evidence="3" id="KW-1185">Reference proteome</keyword>
<dbReference type="EMBL" id="JAPFFF010000073">
    <property type="protein sequence ID" value="KAK8835835.1"/>
    <property type="molecule type" value="Genomic_DNA"/>
</dbReference>
<name>A0ABR2GRH2_9EUKA</name>
<gene>
    <name evidence="2" type="ORF">M9Y10_040383</name>
</gene>
<dbReference type="PANTHER" id="PTHR24159:SF5">
    <property type="entry name" value="ANK_REP_REGION DOMAIN-CONTAINING PROTEIN"/>
    <property type="match status" value="1"/>
</dbReference>
<feature type="domain" description="DUF3447" evidence="1">
    <location>
        <begin position="251"/>
        <end position="322"/>
    </location>
</feature>
<protein>
    <recommendedName>
        <fullName evidence="1">DUF3447 domain-containing protein</fullName>
    </recommendedName>
</protein>
<dbReference type="InterPro" id="IPR036770">
    <property type="entry name" value="Ankyrin_rpt-contain_sf"/>
</dbReference>
<organism evidence="2 3">
    <name type="scientific">Tritrichomonas musculus</name>
    <dbReference type="NCBI Taxonomy" id="1915356"/>
    <lineage>
        <taxon>Eukaryota</taxon>
        <taxon>Metamonada</taxon>
        <taxon>Parabasalia</taxon>
        <taxon>Tritrichomonadida</taxon>
        <taxon>Tritrichomonadidae</taxon>
        <taxon>Tritrichomonas</taxon>
    </lineage>
</organism>
<accession>A0ABR2GRH2</accession>
<evidence type="ECO:0000259" key="1">
    <source>
        <dbReference type="Pfam" id="PF11929"/>
    </source>
</evidence>
<reference evidence="2 3" key="1">
    <citation type="submission" date="2024-04" db="EMBL/GenBank/DDBJ databases">
        <title>Tritrichomonas musculus Genome.</title>
        <authorList>
            <person name="Alves-Ferreira E."/>
            <person name="Grigg M."/>
            <person name="Lorenzi H."/>
            <person name="Galac M."/>
        </authorList>
    </citation>
    <scope>NUCLEOTIDE SEQUENCE [LARGE SCALE GENOMIC DNA]</scope>
    <source>
        <strain evidence="2 3">EAF2021</strain>
    </source>
</reference>
<dbReference type="InterPro" id="IPR020683">
    <property type="entry name" value="DUF3447"/>
</dbReference>
<dbReference type="Proteomes" id="UP001470230">
    <property type="component" value="Unassembled WGS sequence"/>
</dbReference>
<proteinExistence type="predicted"/>
<dbReference type="SUPFAM" id="SSF48403">
    <property type="entry name" value="Ankyrin repeat"/>
    <property type="match status" value="1"/>
</dbReference>
<evidence type="ECO:0000313" key="3">
    <source>
        <dbReference type="Proteomes" id="UP001470230"/>
    </source>
</evidence>
<dbReference type="Pfam" id="PF11929">
    <property type="entry name" value="DUF3447"/>
    <property type="match status" value="1"/>
</dbReference>
<sequence length="393" mass="46887">MKVAVIVSEFIDKMKNFQELILKFINSENKEQSVFYLNQFKELSDSHQIRKDKEELKILLRLIVSVSVIVHRPPNFFPKIEQLLKLFLKDIKKYYSNAEIFQIFKLNKRVLLFLYAEEIFIPDVLNIEKFFQIYFFPEFKIFYNEKLCQEIITKAPEVENFQLFAEKRKSGENEDFLCKLIREDSVAEFITYVSKENISSSSTIKQSPILETNLYLRINDSPTLIEYSAFYGSIQIFQYLRLNGAELDPSLWLYAIHGNNPDLIHLLEEFHVKPENNGFSDCVSFSIQCHNFEFMNYFLNNLENDGNPYFYRDCVEFFNFIALSEIKENEKNESQLMIDLFALFCEFGYLSVVLDIIKNTDVDLWNKKVTETVFKLFFKKILFYYYYHYKCCS</sequence>